<name>A0A833HR18_9FIRM</name>
<organism evidence="4 5">
    <name type="scientific">Alkaliphilus serpentinus</name>
    <dbReference type="NCBI Taxonomy" id="1482731"/>
    <lineage>
        <taxon>Bacteria</taxon>
        <taxon>Bacillati</taxon>
        <taxon>Bacillota</taxon>
        <taxon>Clostridia</taxon>
        <taxon>Peptostreptococcales</taxon>
        <taxon>Natronincolaceae</taxon>
        <taxon>Alkaliphilus</taxon>
    </lineage>
</organism>
<evidence type="ECO:0000313" key="4">
    <source>
        <dbReference type="EMBL" id="KAB3532809.1"/>
    </source>
</evidence>
<comment type="similarity">
    <text evidence="1">Belongs to the peptidase A24 family.</text>
</comment>
<dbReference type="PANTHER" id="PTHR30487">
    <property type="entry name" value="TYPE 4 PREPILIN-LIKE PROTEINS LEADER PEPTIDE-PROCESSING ENZYME"/>
    <property type="match status" value="1"/>
</dbReference>
<dbReference type="AlphaFoldDB" id="A0A833HR18"/>
<dbReference type="OrthoDB" id="5508079at2"/>
<keyword evidence="2" id="KW-0472">Membrane</keyword>
<keyword evidence="5" id="KW-1185">Reference proteome</keyword>
<feature type="transmembrane region" description="Helical" evidence="2">
    <location>
        <begin position="151"/>
        <end position="170"/>
    </location>
</feature>
<dbReference type="PANTHER" id="PTHR30487:SF0">
    <property type="entry name" value="PREPILIN LEADER PEPTIDASE_N-METHYLTRANSFERASE-RELATED"/>
    <property type="match status" value="1"/>
</dbReference>
<evidence type="ECO:0000256" key="2">
    <source>
        <dbReference type="SAM" id="Phobius"/>
    </source>
</evidence>
<gene>
    <name evidence="4" type="ORF">F8153_01725</name>
</gene>
<proteinExistence type="inferred from homology"/>
<evidence type="ECO:0000256" key="1">
    <source>
        <dbReference type="ARBA" id="ARBA00005801"/>
    </source>
</evidence>
<dbReference type="InterPro" id="IPR050882">
    <property type="entry name" value="Prepilin_peptidase/N-MTase"/>
</dbReference>
<dbReference type="EMBL" id="WBZB01000006">
    <property type="protein sequence ID" value="KAB3532809.1"/>
    <property type="molecule type" value="Genomic_DNA"/>
</dbReference>
<dbReference type="Gene3D" id="1.20.120.1220">
    <property type="match status" value="1"/>
</dbReference>
<accession>A0A833HR18</accession>
<keyword evidence="2" id="KW-0812">Transmembrane</keyword>
<dbReference type="PROSITE" id="PS51257">
    <property type="entry name" value="PROKAR_LIPOPROTEIN"/>
    <property type="match status" value="1"/>
</dbReference>
<evidence type="ECO:0000259" key="3">
    <source>
        <dbReference type="Pfam" id="PF01478"/>
    </source>
</evidence>
<dbReference type="InterPro" id="IPR000045">
    <property type="entry name" value="Prepilin_IV_endopep_pep"/>
</dbReference>
<keyword evidence="2" id="KW-1133">Transmembrane helix</keyword>
<dbReference type="RefSeq" id="WP_151864622.1">
    <property type="nucleotide sequence ID" value="NZ_WBZB01000006.1"/>
</dbReference>
<sequence>MIRFYITFVLVLLACMGDVKTYKVKNSLTIPFAILGGAINILDHGTKGLVDSVLGILLPIVILFILFVLRMLGAGDIKLFAAIGSILGIKMVFNVMIYSFIAGGIIAFLLILLRKNGLKRIRHFLLYMKLCLFSRYLLPYEDFEKKDDGKFKFTIAILMGLLTTLFLHLYTPHSLNILNEIL</sequence>
<dbReference type="GO" id="GO:0004190">
    <property type="term" value="F:aspartic-type endopeptidase activity"/>
    <property type="evidence" value="ECO:0007669"/>
    <property type="project" value="InterPro"/>
</dbReference>
<feature type="transmembrane region" description="Helical" evidence="2">
    <location>
        <begin position="54"/>
        <end position="73"/>
    </location>
</feature>
<comment type="caution">
    <text evidence="4">The sequence shown here is derived from an EMBL/GenBank/DDBJ whole genome shotgun (WGS) entry which is preliminary data.</text>
</comment>
<dbReference type="Pfam" id="PF01478">
    <property type="entry name" value="Peptidase_A24"/>
    <property type="match status" value="1"/>
</dbReference>
<dbReference type="Proteomes" id="UP000465601">
    <property type="component" value="Unassembled WGS sequence"/>
</dbReference>
<dbReference type="GO" id="GO:0006465">
    <property type="term" value="P:signal peptide processing"/>
    <property type="evidence" value="ECO:0007669"/>
    <property type="project" value="TreeGrafter"/>
</dbReference>
<feature type="transmembrane region" description="Helical" evidence="2">
    <location>
        <begin position="79"/>
        <end position="112"/>
    </location>
</feature>
<reference evidence="4 5" key="1">
    <citation type="submission" date="2019-10" db="EMBL/GenBank/DDBJ databases">
        <title>Alkaliphilus serpentinus sp. nov. and Alkaliphilus pronyensis sp. nov., two novel anaerobic alkaliphilic species isolated from the serpentinized-hosted hydrothermal field of the Prony Bay (New Caledonia).</title>
        <authorList>
            <person name="Postec A."/>
        </authorList>
    </citation>
    <scope>NUCLEOTIDE SEQUENCE [LARGE SCALE GENOMIC DNA]</scope>
    <source>
        <strain evidence="4 5">LacT</strain>
    </source>
</reference>
<dbReference type="GO" id="GO:0005886">
    <property type="term" value="C:plasma membrane"/>
    <property type="evidence" value="ECO:0007669"/>
    <property type="project" value="TreeGrafter"/>
</dbReference>
<feature type="domain" description="Prepilin type IV endopeptidase peptidase" evidence="3">
    <location>
        <begin position="6"/>
        <end position="107"/>
    </location>
</feature>
<protein>
    <submittedName>
        <fullName evidence="4">Prepilin peptidase</fullName>
    </submittedName>
</protein>
<evidence type="ECO:0000313" key="5">
    <source>
        <dbReference type="Proteomes" id="UP000465601"/>
    </source>
</evidence>